<evidence type="ECO:0000313" key="4">
    <source>
        <dbReference type="Proteomes" id="UP000294887"/>
    </source>
</evidence>
<dbReference type="PANTHER" id="PTHR12169">
    <property type="entry name" value="ATPASE N2B"/>
    <property type="match status" value="1"/>
</dbReference>
<dbReference type="InterPro" id="IPR005654">
    <property type="entry name" value="ATPase_AFG1-like"/>
</dbReference>
<evidence type="ECO:0000313" key="3">
    <source>
        <dbReference type="EMBL" id="TCJ87377.1"/>
    </source>
</evidence>
<reference evidence="3 4" key="1">
    <citation type="submission" date="2019-03" db="EMBL/GenBank/DDBJ databases">
        <title>Genomic Encyclopedia of Type Strains, Phase IV (KMG-IV): sequencing the most valuable type-strain genomes for metagenomic binning, comparative biology and taxonomic classification.</title>
        <authorList>
            <person name="Goeker M."/>
        </authorList>
    </citation>
    <scope>NUCLEOTIDE SEQUENCE [LARGE SCALE GENOMIC DNA]</scope>
    <source>
        <strain evidence="3 4">DSM 24830</strain>
    </source>
</reference>
<name>A0A4R1EZP9_9GAMM</name>
<dbReference type="GO" id="GO:0051301">
    <property type="term" value="P:cell division"/>
    <property type="evidence" value="ECO:0007669"/>
    <property type="project" value="UniProtKB-KW"/>
</dbReference>
<dbReference type="Proteomes" id="UP000294887">
    <property type="component" value="Unassembled WGS sequence"/>
</dbReference>
<keyword evidence="3" id="KW-0132">Cell division</keyword>
<dbReference type="GO" id="GO:0005737">
    <property type="term" value="C:cytoplasm"/>
    <property type="evidence" value="ECO:0007669"/>
    <property type="project" value="TreeGrafter"/>
</dbReference>
<dbReference type="SUPFAM" id="SSF52540">
    <property type="entry name" value="P-loop containing nucleoside triphosphate hydrolases"/>
    <property type="match status" value="1"/>
</dbReference>
<evidence type="ECO:0000256" key="2">
    <source>
        <dbReference type="ARBA" id="ARBA00022840"/>
    </source>
</evidence>
<protein>
    <submittedName>
        <fullName evidence="3">Cell division protein ZapE</fullName>
    </submittedName>
</protein>
<dbReference type="Gene3D" id="3.40.50.300">
    <property type="entry name" value="P-loop containing nucleotide triphosphate hydrolases"/>
    <property type="match status" value="1"/>
</dbReference>
<accession>A0A4R1EZP9</accession>
<keyword evidence="2" id="KW-0067">ATP-binding</keyword>
<comment type="caution">
    <text evidence="3">The sequence shown here is derived from an EMBL/GenBank/DDBJ whole genome shotgun (WGS) entry which is preliminary data.</text>
</comment>
<sequence>MSQSGQRASEYSLTEKDNILMDGYRKSIKDGQIRVDPDQEEVIHELQNIYDQLIKTPAPIKPKKTLARFFSKSKNDPVLHKIKGLYLWGGVGRGKTHLVDFFYDQLPIENKMRLHFHRFMQIVHDEMGTLDSIPDPLEQVAKSFARRTRVLCLDELHVIDITDAMILGRFFQYLFDEGLILITTSNFHPDNLYKNGLQRDRFLPAIELLKENTKMVEMGGDYDYRSNAFKEIGIYYFINDQGSEEILEKHFHQLSGIELYEDKKDIIINGRLIPVKKFSPDVVWFDFNDLCNAPRSTEDYTEIASYFKSILISNIPVMGYDLDDAARRFINMIDTFYDMRINIVVSAEKEPEALYTADKLKFEFVRAVSRINEMQTDKYITSSKLTDDKKL</sequence>
<dbReference type="GO" id="GO:0032153">
    <property type="term" value="C:cell division site"/>
    <property type="evidence" value="ECO:0007669"/>
    <property type="project" value="TreeGrafter"/>
</dbReference>
<keyword evidence="1" id="KW-0547">Nucleotide-binding</keyword>
<dbReference type="Pfam" id="PF03969">
    <property type="entry name" value="AFG1_ATPase"/>
    <property type="match status" value="1"/>
</dbReference>
<dbReference type="NCBIfam" id="NF040713">
    <property type="entry name" value="ZapE"/>
    <property type="match status" value="1"/>
</dbReference>
<dbReference type="EMBL" id="SMFQ01000003">
    <property type="protein sequence ID" value="TCJ87377.1"/>
    <property type="molecule type" value="Genomic_DNA"/>
</dbReference>
<dbReference type="GO" id="GO:0016887">
    <property type="term" value="F:ATP hydrolysis activity"/>
    <property type="evidence" value="ECO:0007669"/>
    <property type="project" value="InterPro"/>
</dbReference>
<gene>
    <name evidence="3" type="ORF">EV695_1887</name>
</gene>
<dbReference type="PANTHER" id="PTHR12169:SF6">
    <property type="entry name" value="AFG1-LIKE ATPASE"/>
    <property type="match status" value="1"/>
</dbReference>
<proteinExistence type="predicted"/>
<organism evidence="3 4">
    <name type="scientific">Cocleimonas flava</name>
    <dbReference type="NCBI Taxonomy" id="634765"/>
    <lineage>
        <taxon>Bacteria</taxon>
        <taxon>Pseudomonadati</taxon>
        <taxon>Pseudomonadota</taxon>
        <taxon>Gammaproteobacteria</taxon>
        <taxon>Thiotrichales</taxon>
        <taxon>Thiotrichaceae</taxon>
        <taxon>Cocleimonas</taxon>
    </lineage>
</organism>
<dbReference type="AlphaFoldDB" id="A0A4R1EZP9"/>
<keyword evidence="4" id="KW-1185">Reference proteome</keyword>
<dbReference type="RefSeq" id="WP_131905658.1">
    <property type="nucleotide sequence ID" value="NZ_BAAAFU010000004.1"/>
</dbReference>
<dbReference type="GO" id="GO:0005524">
    <property type="term" value="F:ATP binding"/>
    <property type="evidence" value="ECO:0007669"/>
    <property type="project" value="UniProtKB-KW"/>
</dbReference>
<evidence type="ECO:0000256" key="1">
    <source>
        <dbReference type="ARBA" id="ARBA00022741"/>
    </source>
</evidence>
<dbReference type="InterPro" id="IPR027417">
    <property type="entry name" value="P-loop_NTPase"/>
</dbReference>
<keyword evidence="3" id="KW-0131">Cell cycle</keyword>
<dbReference type="OrthoDB" id="9774491at2"/>